<sequence>MIPTVSKMEIEHILILEFGDENDVLTRLEREFLDEEMTFRKPSKLKWRRIMIQHTFHEWSWCRHISHADEDGKGQRLGPREGKVLRECYLTQTKFPHTSFANYVHSPTGDPYHLQVDPHPRCSDPCGDAIACWDSERPRGSAARSMMYAWIPR</sequence>
<name>A0A9P7JCG7_9AGAM</name>
<keyword evidence="2" id="KW-1185">Reference proteome</keyword>
<organism evidence="1 2">
    <name type="scientific">Suillus subaureus</name>
    <dbReference type="NCBI Taxonomy" id="48587"/>
    <lineage>
        <taxon>Eukaryota</taxon>
        <taxon>Fungi</taxon>
        <taxon>Dikarya</taxon>
        <taxon>Basidiomycota</taxon>
        <taxon>Agaricomycotina</taxon>
        <taxon>Agaricomycetes</taxon>
        <taxon>Agaricomycetidae</taxon>
        <taxon>Boletales</taxon>
        <taxon>Suillineae</taxon>
        <taxon>Suillaceae</taxon>
        <taxon>Suillus</taxon>
    </lineage>
</organism>
<protein>
    <submittedName>
        <fullName evidence="1">Uncharacterized protein</fullName>
    </submittedName>
</protein>
<proteinExistence type="predicted"/>
<dbReference type="RefSeq" id="XP_041191754.1">
    <property type="nucleotide sequence ID" value="XM_041333011.1"/>
</dbReference>
<reference evidence="1" key="1">
    <citation type="journal article" date="2020" name="New Phytol.">
        <title>Comparative genomics reveals dynamic genome evolution in host specialist ectomycorrhizal fungi.</title>
        <authorList>
            <person name="Lofgren L.A."/>
            <person name="Nguyen N.H."/>
            <person name="Vilgalys R."/>
            <person name="Ruytinx J."/>
            <person name="Liao H.L."/>
            <person name="Branco S."/>
            <person name="Kuo A."/>
            <person name="LaButti K."/>
            <person name="Lipzen A."/>
            <person name="Andreopoulos W."/>
            <person name="Pangilinan J."/>
            <person name="Riley R."/>
            <person name="Hundley H."/>
            <person name="Na H."/>
            <person name="Barry K."/>
            <person name="Grigoriev I.V."/>
            <person name="Stajich J.E."/>
            <person name="Kennedy P.G."/>
        </authorList>
    </citation>
    <scope>NUCLEOTIDE SEQUENCE</scope>
    <source>
        <strain evidence="1">MN1</strain>
    </source>
</reference>
<dbReference type="AlphaFoldDB" id="A0A9P7JCG7"/>
<dbReference type="EMBL" id="JABBWG010000021">
    <property type="protein sequence ID" value="KAG1814293.1"/>
    <property type="molecule type" value="Genomic_DNA"/>
</dbReference>
<evidence type="ECO:0000313" key="2">
    <source>
        <dbReference type="Proteomes" id="UP000807769"/>
    </source>
</evidence>
<evidence type="ECO:0000313" key="1">
    <source>
        <dbReference type="EMBL" id="KAG1814293.1"/>
    </source>
</evidence>
<gene>
    <name evidence="1" type="ORF">BJ212DRAFT_1300612</name>
</gene>
<accession>A0A9P7JCG7</accession>
<dbReference type="Proteomes" id="UP000807769">
    <property type="component" value="Unassembled WGS sequence"/>
</dbReference>
<comment type="caution">
    <text evidence="1">The sequence shown here is derived from an EMBL/GenBank/DDBJ whole genome shotgun (WGS) entry which is preliminary data.</text>
</comment>
<dbReference type="GeneID" id="64627028"/>